<reference evidence="1 2" key="1">
    <citation type="journal article" date="2019" name="Int. J. Syst. Evol. Microbiol.">
        <title>The Global Catalogue of Microorganisms (GCM) 10K type strain sequencing project: providing services to taxonomists for standard genome sequencing and annotation.</title>
        <authorList>
            <consortium name="The Broad Institute Genomics Platform"/>
            <consortium name="The Broad Institute Genome Sequencing Center for Infectious Disease"/>
            <person name="Wu L."/>
            <person name="Ma J."/>
        </authorList>
    </citation>
    <scope>NUCLEOTIDE SEQUENCE [LARGE SCALE GENOMIC DNA]</scope>
    <source>
        <strain evidence="1 2">CGMCC 1.3240</strain>
    </source>
</reference>
<dbReference type="AlphaFoldDB" id="A0ABD5V9Y3"/>
<sequence length="32" mass="3483">MAHGFVTFHEVDQARKAIRDLGGDLAELLTGN</sequence>
<keyword evidence="2" id="KW-1185">Reference proteome</keyword>
<protein>
    <submittedName>
        <fullName evidence="1">RNA recognition motif domain-containing protein</fullName>
    </submittedName>
</protein>
<dbReference type="CDD" id="cd00590">
    <property type="entry name" value="RRM_SF"/>
    <property type="match status" value="1"/>
</dbReference>
<evidence type="ECO:0000313" key="1">
    <source>
        <dbReference type="EMBL" id="MFC6907068.1"/>
    </source>
</evidence>
<dbReference type="Proteomes" id="UP001596312">
    <property type="component" value="Unassembled WGS sequence"/>
</dbReference>
<name>A0ABD5V9Y3_9EURY</name>
<evidence type="ECO:0000313" key="2">
    <source>
        <dbReference type="Proteomes" id="UP001596312"/>
    </source>
</evidence>
<organism evidence="1 2">
    <name type="scientific">Halalkalicoccus tibetensis</name>
    <dbReference type="NCBI Taxonomy" id="175632"/>
    <lineage>
        <taxon>Archaea</taxon>
        <taxon>Methanobacteriati</taxon>
        <taxon>Methanobacteriota</taxon>
        <taxon>Stenosarchaea group</taxon>
        <taxon>Halobacteria</taxon>
        <taxon>Halobacteriales</taxon>
        <taxon>Halococcaceae</taxon>
        <taxon>Halalkalicoccus</taxon>
    </lineage>
</organism>
<proteinExistence type="predicted"/>
<dbReference type="RefSeq" id="WP_340605648.1">
    <property type="nucleotide sequence ID" value="NZ_JBBMXV010000006.1"/>
</dbReference>
<accession>A0ABD5V9Y3</accession>
<gene>
    <name evidence="1" type="ORF">ACFQGH_17930</name>
</gene>
<comment type="caution">
    <text evidence="1">The sequence shown here is derived from an EMBL/GenBank/DDBJ whole genome shotgun (WGS) entry which is preliminary data.</text>
</comment>
<dbReference type="EMBL" id="JBHSXQ010000006">
    <property type="protein sequence ID" value="MFC6907068.1"/>
    <property type="molecule type" value="Genomic_DNA"/>
</dbReference>